<organism evidence="7 8">
    <name type="scientific">Aliidongia dinghuensis</name>
    <dbReference type="NCBI Taxonomy" id="1867774"/>
    <lineage>
        <taxon>Bacteria</taxon>
        <taxon>Pseudomonadati</taxon>
        <taxon>Pseudomonadota</taxon>
        <taxon>Alphaproteobacteria</taxon>
        <taxon>Rhodospirillales</taxon>
        <taxon>Dongiaceae</taxon>
        <taxon>Aliidongia</taxon>
    </lineage>
</organism>
<evidence type="ECO:0000256" key="4">
    <source>
        <dbReference type="ARBA" id="ARBA00022729"/>
    </source>
</evidence>
<dbReference type="GO" id="GO:0043190">
    <property type="term" value="C:ATP-binding cassette (ABC) transporter complex"/>
    <property type="evidence" value="ECO:0007669"/>
    <property type="project" value="InterPro"/>
</dbReference>
<evidence type="ECO:0000256" key="5">
    <source>
        <dbReference type="SAM" id="SignalP"/>
    </source>
</evidence>
<dbReference type="Gene3D" id="3.10.105.10">
    <property type="entry name" value="Dipeptide-binding Protein, Domain 3"/>
    <property type="match status" value="1"/>
</dbReference>
<protein>
    <submittedName>
        <fullName evidence="7">Peptide ABC transporter substrate-binding protein</fullName>
    </submittedName>
</protein>
<dbReference type="PIRSF" id="PIRSF002741">
    <property type="entry name" value="MppA"/>
    <property type="match status" value="1"/>
</dbReference>
<dbReference type="Gene3D" id="3.40.190.10">
    <property type="entry name" value="Periplasmic binding protein-like II"/>
    <property type="match status" value="1"/>
</dbReference>
<dbReference type="AlphaFoldDB" id="A0A8J3E3T1"/>
<gene>
    <name evidence="7" type="ORF">GCM10011611_13060</name>
</gene>
<dbReference type="PANTHER" id="PTHR30290">
    <property type="entry name" value="PERIPLASMIC BINDING COMPONENT OF ABC TRANSPORTER"/>
    <property type="match status" value="1"/>
</dbReference>
<evidence type="ECO:0000313" key="8">
    <source>
        <dbReference type="Proteomes" id="UP000646365"/>
    </source>
</evidence>
<evidence type="ECO:0000256" key="2">
    <source>
        <dbReference type="ARBA" id="ARBA00005695"/>
    </source>
</evidence>
<dbReference type="GO" id="GO:0030288">
    <property type="term" value="C:outer membrane-bounded periplasmic space"/>
    <property type="evidence" value="ECO:0007669"/>
    <property type="project" value="UniProtKB-ARBA"/>
</dbReference>
<dbReference type="SUPFAM" id="SSF53850">
    <property type="entry name" value="Periplasmic binding protein-like II"/>
    <property type="match status" value="1"/>
</dbReference>
<keyword evidence="8" id="KW-1185">Reference proteome</keyword>
<proteinExistence type="inferred from homology"/>
<evidence type="ECO:0000256" key="3">
    <source>
        <dbReference type="ARBA" id="ARBA00022448"/>
    </source>
</evidence>
<evidence type="ECO:0000259" key="6">
    <source>
        <dbReference type="Pfam" id="PF00496"/>
    </source>
</evidence>
<dbReference type="GO" id="GO:1904680">
    <property type="term" value="F:peptide transmembrane transporter activity"/>
    <property type="evidence" value="ECO:0007669"/>
    <property type="project" value="TreeGrafter"/>
</dbReference>
<evidence type="ECO:0000256" key="1">
    <source>
        <dbReference type="ARBA" id="ARBA00004418"/>
    </source>
</evidence>
<comment type="subcellular location">
    <subcellularLocation>
        <location evidence="1">Periplasm</location>
    </subcellularLocation>
</comment>
<dbReference type="CDD" id="cd08504">
    <property type="entry name" value="PBP2_OppA"/>
    <property type="match status" value="1"/>
</dbReference>
<dbReference type="Proteomes" id="UP000646365">
    <property type="component" value="Unassembled WGS sequence"/>
</dbReference>
<dbReference type="RefSeq" id="WP_189043800.1">
    <property type="nucleotide sequence ID" value="NZ_BMJQ01000003.1"/>
</dbReference>
<dbReference type="Pfam" id="PF00496">
    <property type="entry name" value="SBP_bac_5"/>
    <property type="match status" value="1"/>
</dbReference>
<name>A0A8J3E3T1_9PROT</name>
<dbReference type="GO" id="GO:0015833">
    <property type="term" value="P:peptide transport"/>
    <property type="evidence" value="ECO:0007669"/>
    <property type="project" value="TreeGrafter"/>
</dbReference>
<comment type="similarity">
    <text evidence="2">Belongs to the bacterial solute-binding protein 5 family.</text>
</comment>
<keyword evidence="3" id="KW-0813">Transport</keyword>
<dbReference type="PANTHER" id="PTHR30290:SF10">
    <property type="entry name" value="PERIPLASMIC OLIGOPEPTIDE-BINDING PROTEIN-RELATED"/>
    <property type="match status" value="1"/>
</dbReference>
<dbReference type="EMBL" id="BMJQ01000003">
    <property type="protein sequence ID" value="GGF08986.1"/>
    <property type="molecule type" value="Genomic_DNA"/>
</dbReference>
<feature type="signal peptide" evidence="5">
    <location>
        <begin position="1"/>
        <end position="21"/>
    </location>
</feature>
<sequence length="523" mass="57938">MDRRTCLAAALLCLFSLPAYADHVLHRPLEVEPDSLDPVKTTSTVADAIESDLFEGLVRLDPQGNIVPGVAERWERAADGVTYTFHLRPDARWSNGDPLTAADFVYAWRRGVDPATAATSLHALTDLVHGRDILAGKGMDPVALGVEAVDALTLRAVTAAPTPLFLAHCALRDAYPAHRATIERWGRAWTQPEHMVSNGPFVLKSWVPHGETVLRRSETYWDRASIKLDEVDDLAADDGEVALKRVLAGELDYAEVPTRELASVRADHAALLHIGRGTRIHNLAFNTATGPFAGNKPLRQALALTFDAGVVVDKLQKRGQQIAYNWVPPTIADYTPQRMFYAGMTMEQRVALARKLYAEAGYGPGRPLQLTVNYPTNEDVKAELLAAAQMWKAALGVEVTLESEEFQVYLQRVKRGDDQMSVLGWSETVRDPSLFLERFRTGGFGNYFQYANPAVDALLDAGGQTMEAAKRRSLYEQAERIIDDDVPGIPSYFNSIVMAVNPRLEGWVDDEQYPQSRWLSLKD</sequence>
<reference evidence="7" key="1">
    <citation type="journal article" date="2014" name="Int. J. Syst. Evol. Microbiol.">
        <title>Complete genome sequence of Corynebacterium casei LMG S-19264T (=DSM 44701T), isolated from a smear-ripened cheese.</title>
        <authorList>
            <consortium name="US DOE Joint Genome Institute (JGI-PGF)"/>
            <person name="Walter F."/>
            <person name="Albersmeier A."/>
            <person name="Kalinowski J."/>
            <person name="Ruckert C."/>
        </authorList>
    </citation>
    <scope>NUCLEOTIDE SEQUENCE</scope>
    <source>
        <strain evidence="7">CGMCC 1.15725</strain>
    </source>
</reference>
<dbReference type="Gene3D" id="3.90.76.10">
    <property type="entry name" value="Dipeptide-binding Protein, Domain 1"/>
    <property type="match status" value="1"/>
</dbReference>
<dbReference type="InterPro" id="IPR000914">
    <property type="entry name" value="SBP_5_dom"/>
</dbReference>
<accession>A0A8J3E3T1</accession>
<dbReference type="InterPro" id="IPR030678">
    <property type="entry name" value="Peptide/Ni-bd"/>
</dbReference>
<keyword evidence="4 5" id="KW-0732">Signal</keyword>
<comment type="caution">
    <text evidence="7">The sequence shown here is derived from an EMBL/GenBank/DDBJ whole genome shotgun (WGS) entry which is preliminary data.</text>
</comment>
<dbReference type="InterPro" id="IPR039424">
    <property type="entry name" value="SBP_5"/>
</dbReference>
<feature type="chain" id="PRO_5035200080" evidence="5">
    <location>
        <begin position="22"/>
        <end position="523"/>
    </location>
</feature>
<dbReference type="FunFam" id="3.90.76.10:FF:000001">
    <property type="entry name" value="Oligopeptide ABC transporter substrate-binding protein"/>
    <property type="match status" value="1"/>
</dbReference>
<feature type="domain" description="Solute-binding protein family 5" evidence="6">
    <location>
        <begin position="65"/>
        <end position="443"/>
    </location>
</feature>
<evidence type="ECO:0000313" key="7">
    <source>
        <dbReference type="EMBL" id="GGF08986.1"/>
    </source>
</evidence>
<reference evidence="7" key="2">
    <citation type="submission" date="2020-09" db="EMBL/GenBank/DDBJ databases">
        <authorList>
            <person name="Sun Q."/>
            <person name="Zhou Y."/>
        </authorList>
    </citation>
    <scope>NUCLEOTIDE SEQUENCE</scope>
    <source>
        <strain evidence="7">CGMCC 1.15725</strain>
    </source>
</reference>